<dbReference type="GO" id="GO:0000049">
    <property type="term" value="F:tRNA binding"/>
    <property type="evidence" value="ECO:0007669"/>
    <property type="project" value="UniProtKB-UniRule"/>
</dbReference>
<dbReference type="GO" id="GO:0006412">
    <property type="term" value="P:translation"/>
    <property type="evidence" value="ECO:0007669"/>
    <property type="project" value="UniProtKB-UniRule"/>
</dbReference>
<dbReference type="EMBL" id="LN794158">
    <property type="protein sequence ID" value="CEN55289.1"/>
    <property type="molecule type" value="Genomic_DNA"/>
</dbReference>
<dbReference type="InterPro" id="IPR005717">
    <property type="entry name" value="Ribosomal_uS7_bac/org-type"/>
</dbReference>
<reference evidence="11" key="1">
    <citation type="submission" date="2014-12" db="EMBL/GenBank/DDBJ databases">
        <authorList>
            <person name="Salcher M.M."/>
        </authorList>
    </citation>
    <scope>NUCLEOTIDE SEQUENCE [LARGE SCALE GENOMIC DNA]</scope>
    <source>
        <strain evidence="11">MMS-10A-171</strain>
    </source>
</reference>
<keyword evidence="3 7" id="KW-0699">rRNA-binding</keyword>
<keyword evidence="6 7" id="KW-0687">Ribonucleoprotein</keyword>
<feature type="domain" description="Small ribosomal subunit protein uS7" evidence="9">
    <location>
        <begin position="2"/>
        <end position="149"/>
    </location>
</feature>
<dbReference type="GO" id="GO:0015935">
    <property type="term" value="C:small ribosomal subunit"/>
    <property type="evidence" value="ECO:0007669"/>
    <property type="project" value="InterPro"/>
</dbReference>
<dbReference type="InterPro" id="IPR000235">
    <property type="entry name" value="Ribosomal_uS7"/>
</dbReference>
<dbReference type="PIRSF" id="PIRSF002122">
    <property type="entry name" value="RPS7p_RPS7a_RPS5e_RPS7o"/>
    <property type="match status" value="1"/>
</dbReference>
<dbReference type="GO" id="GO:0003735">
    <property type="term" value="F:structural constituent of ribosome"/>
    <property type="evidence" value="ECO:0007669"/>
    <property type="project" value="InterPro"/>
</dbReference>
<dbReference type="Pfam" id="PF00177">
    <property type="entry name" value="Ribosomal_S7"/>
    <property type="match status" value="1"/>
</dbReference>
<dbReference type="KEGG" id="mbac:BN1209_0236"/>
<proteinExistence type="inferred from homology"/>
<dbReference type="SUPFAM" id="SSF47973">
    <property type="entry name" value="Ribosomal protein S7"/>
    <property type="match status" value="1"/>
</dbReference>
<dbReference type="AlphaFoldDB" id="A0A0B7ISI5"/>
<dbReference type="Proteomes" id="UP000056322">
    <property type="component" value="Chromosome 1"/>
</dbReference>
<organism evidence="10 11">
    <name type="scientific">Candidatus Methylopumilus turicensis</name>
    <dbReference type="NCBI Taxonomy" id="1581680"/>
    <lineage>
        <taxon>Bacteria</taxon>
        <taxon>Pseudomonadati</taxon>
        <taxon>Pseudomonadota</taxon>
        <taxon>Betaproteobacteria</taxon>
        <taxon>Nitrosomonadales</taxon>
        <taxon>Methylophilaceae</taxon>
        <taxon>Candidatus Methylopumilus</taxon>
    </lineage>
</organism>
<dbReference type="STRING" id="1581680.BN1209_0236"/>
<dbReference type="HAMAP" id="MF_00480_B">
    <property type="entry name" value="Ribosomal_uS7_B"/>
    <property type="match status" value="1"/>
</dbReference>
<keyword evidence="2 7" id="KW-0820">tRNA-binding</keyword>
<evidence type="ECO:0000256" key="4">
    <source>
        <dbReference type="ARBA" id="ARBA00022884"/>
    </source>
</evidence>
<dbReference type="FunFam" id="1.10.455.10:FF:000001">
    <property type="entry name" value="30S ribosomal protein S7"/>
    <property type="match status" value="1"/>
</dbReference>
<gene>
    <name evidence="7 10" type="primary">rpsG</name>
    <name evidence="10" type="ORF">BN1209_0236</name>
</gene>
<dbReference type="PROSITE" id="PS00052">
    <property type="entry name" value="RIBOSOMAL_S7"/>
    <property type="match status" value="1"/>
</dbReference>
<protein>
    <recommendedName>
        <fullName evidence="7">Small ribosomal subunit protein uS7</fullName>
    </recommendedName>
</protein>
<keyword evidence="5 7" id="KW-0689">Ribosomal protein</keyword>
<comment type="similarity">
    <text evidence="1 7 8">Belongs to the universal ribosomal protein uS7 family.</text>
</comment>
<dbReference type="InterPro" id="IPR023798">
    <property type="entry name" value="Ribosomal_uS7_dom"/>
</dbReference>
<evidence type="ECO:0000256" key="2">
    <source>
        <dbReference type="ARBA" id="ARBA00022555"/>
    </source>
</evidence>
<dbReference type="HOGENOM" id="CLU_072226_1_1_4"/>
<dbReference type="InterPro" id="IPR020606">
    <property type="entry name" value="Ribosomal_uS7_CS"/>
</dbReference>
<evidence type="ECO:0000256" key="3">
    <source>
        <dbReference type="ARBA" id="ARBA00022730"/>
    </source>
</evidence>
<dbReference type="Gene3D" id="1.10.455.10">
    <property type="entry name" value="Ribosomal protein S7 domain"/>
    <property type="match status" value="1"/>
</dbReference>
<dbReference type="NCBIfam" id="TIGR01029">
    <property type="entry name" value="rpsG_bact"/>
    <property type="match status" value="1"/>
</dbReference>
<evidence type="ECO:0000259" key="9">
    <source>
        <dbReference type="Pfam" id="PF00177"/>
    </source>
</evidence>
<evidence type="ECO:0000256" key="8">
    <source>
        <dbReference type="RuleBase" id="RU003619"/>
    </source>
</evidence>
<evidence type="ECO:0000256" key="5">
    <source>
        <dbReference type="ARBA" id="ARBA00022980"/>
    </source>
</evidence>
<accession>A0A0B7ISI5</accession>
<dbReference type="PANTHER" id="PTHR11205">
    <property type="entry name" value="RIBOSOMAL PROTEIN S7"/>
    <property type="match status" value="1"/>
</dbReference>
<dbReference type="CDD" id="cd14869">
    <property type="entry name" value="uS7_Bacteria"/>
    <property type="match status" value="1"/>
</dbReference>
<evidence type="ECO:0000313" key="10">
    <source>
        <dbReference type="EMBL" id="CEN55289.1"/>
    </source>
</evidence>
<evidence type="ECO:0000256" key="7">
    <source>
        <dbReference type="HAMAP-Rule" id="MF_00480"/>
    </source>
</evidence>
<evidence type="ECO:0000256" key="6">
    <source>
        <dbReference type="ARBA" id="ARBA00023274"/>
    </source>
</evidence>
<name>A0A0B7ISI5_9PROT</name>
<evidence type="ECO:0000313" key="11">
    <source>
        <dbReference type="Proteomes" id="UP000056322"/>
    </source>
</evidence>
<comment type="function">
    <text evidence="7">One of the primary rRNA binding proteins, it binds directly to 16S rRNA where it nucleates assembly of the head domain of the 30S subunit. Is located at the subunit interface close to the decoding center, probably blocks exit of the E-site tRNA.</text>
</comment>
<evidence type="ECO:0000256" key="1">
    <source>
        <dbReference type="ARBA" id="ARBA00007151"/>
    </source>
</evidence>
<dbReference type="GO" id="GO:0019843">
    <property type="term" value="F:rRNA binding"/>
    <property type="evidence" value="ECO:0007669"/>
    <property type="project" value="UniProtKB-UniRule"/>
</dbReference>
<dbReference type="OrthoDB" id="9807653at2"/>
<keyword evidence="11" id="KW-1185">Reference proteome</keyword>
<sequence length="156" mass="17665">MPRRREVPKRNILPDPKFGSQEVSKFVNVLMTGGKKSVAERILYGAFDQVTQKSGKDALEVFTLAINNLRPIVEVKSRRVGGANYQVPVEVRPNRRSALAMRWLRDAARKRGEKSMGLRLAAELVEASEGRGSAMKKREEVHRMAEANKAFSHFRF</sequence>
<dbReference type="InterPro" id="IPR036823">
    <property type="entry name" value="Ribosomal_uS7_dom_sf"/>
</dbReference>
<dbReference type="RefSeq" id="WP_045750585.1">
    <property type="nucleotide sequence ID" value="NZ_LN794158.1"/>
</dbReference>
<keyword evidence="4 7" id="KW-0694">RNA-binding</keyword>
<comment type="subunit">
    <text evidence="7">Part of the 30S ribosomal subunit. Contacts proteins S9 and S11.</text>
</comment>